<gene>
    <name evidence="1" type="ORF">PENFLA_c046G10015</name>
</gene>
<dbReference type="Proteomes" id="UP000191342">
    <property type="component" value="Unassembled WGS sequence"/>
</dbReference>
<evidence type="ECO:0000313" key="1">
    <source>
        <dbReference type="EMBL" id="OQE13578.1"/>
    </source>
</evidence>
<sequence length="323" mass="36553">MNVKSAMNWVTQKPSILKQSLSLKSVILTASSFSHLFRVARSRPELQQLNQIGVGLQGTVFEQVGKPLALKKETPGNEELQSNLYQEYKIHCDVSAAFEHYQSINREVRVPKPFEFISREQNNAFWDDILPKIPQGYRMRGDLVIMERILPLPKVVRRALISQLCVFEHRDSTEIQAILNQPGNKHCLARVYLGKANGNIDHDLPCETSLSYATLHWGAATNGDDVEFVLGTSATAAQGTDHAPDVQYRANPDVVYQAFKGAMVTGDNQSFIPHYLESPALFATFRHGYIEAGNMILSDKKLQNKFNIEDFMQQYEEYAEDFL</sequence>
<keyword evidence="2" id="KW-1185">Reference proteome</keyword>
<protein>
    <submittedName>
        <fullName evidence="1">Uncharacterized protein</fullName>
    </submittedName>
</protein>
<name>A0A1V6SI65_9EURO</name>
<comment type="caution">
    <text evidence="1">The sequence shown here is derived from an EMBL/GenBank/DDBJ whole genome shotgun (WGS) entry which is preliminary data.</text>
</comment>
<organism evidence="1 2">
    <name type="scientific">Penicillium flavigenum</name>
    <dbReference type="NCBI Taxonomy" id="254877"/>
    <lineage>
        <taxon>Eukaryota</taxon>
        <taxon>Fungi</taxon>
        <taxon>Dikarya</taxon>
        <taxon>Ascomycota</taxon>
        <taxon>Pezizomycotina</taxon>
        <taxon>Eurotiomycetes</taxon>
        <taxon>Eurotiomycetidae</taxon>
        <taxon>Eurotiales</taxon>
        <taxon>Aspergillaceae</taxon>
        <taxon>Penicillium</taxon>
    </lineage>
</organism>
<dbReference type="AlphaFoldDB" id="A0A1V6SI65"/>
<accession>A0A1V6SI65</accession>
<dbReference type="PANTHER" id="PTHR40780">
    <property type="entry name" value="DUF3669 DOMAIN-CONTAINING PROTEIN"/>
    <property type="match status" value="1"/>
</dbReference>
<reference evidence="2" key="1">
    <citation type="journal article" date="2017" name="Nat. Microbiol.">
        <title>Global analysis of biosynthetic gene clusters reveals vast potential of secondary metabolite production in Penicillium species.</title>
        <authorList>
            <person name="Nielsen J.C."/>
            <person name="Grijseels S."/>
            <person name="Prigent S."/>
            <person name="Ji B."/>
            <person name="Dainat J."/>
            <person name="Nielsen K.F."/>
            <person name="Frisvad J.C."/>
            <person name="Workman M."/>
            <person name="Nielsen J."/>
        </authorList>
    </citation>
    <scope>NUCLEOTIDE SEQUENCE [LARGE SCALE GENOMIC DNA]</scope>
    <source>
        <strain evidence="2">IBT 14082</strain>
    </source>
</reference>
<proteinExistence type="predicted"/>
<dbReference type="EMBL" id="MLQL01000046">
    <property type="protein sequence ID" value="OQE13578.1"/>
    <property type="molecule type" value="Genomic_DNA"/>
</dbReference>
<evidence type="ECO:0000313" key="2">
    <source>
        <dbReference type="Proteomes" id="UP000191342"/>
    </source>
</evidence>
<dbReference type="PANTHER" id="PTHR40780:SF2">
    <property type="entry name" value="DUF3669 DOMAIN-CONTAINING PROTEIN"/>
    <property type="match status" value="1"/>
</dbReference>
<dbReference type="OrthoDB" id="2993351at2759"/>